<evidence type="ECO:0000313" key="3">
    <source>
        <dbReference type="EMBL" id="URF07427.1"/>
    </source>
</evidence>
<feature type="chain" id="PRO_5042011169" description="Carboxypeptidase regulatory-like domain-containing protein" evidence="1">
    <location>
        <begin position="28"/>
        <end position="238"/>
    </location>
</feature>
<sequence length="238" mass="25332">MTMKPHEGLLAAFLAILLMAPSALALAQRPDTQGPAQVPTMRGADLLTPAEIADFCARMEHAQTPDARRMETRRLRGLMRMRATERGVRLSPGDGTGRPGMGNTACMARPGQTDAVAAIGLADAGVAAPHEQLRDGIAYLSGGIGADEASAMRLAASRYSLRLTFTGRHGEFLSDVATEIFREGGNQVFSVTSEGPFLFVRLPPGTYRVVTKADGVEHTDRVTVPARGGVSRTVTWTS</sequence>
<dbReference type="KEGG" id="ccam:M5D45_19690"/>
<dbReference type="InterPro" id="IPR013784">
    <property type="entry name" value="Carb-bd-like_fold"/>
</dbReference>
<evidence type="ECO:0000313" key="4">
    <source>
        <dbReference type="Proteomes" id="UP000318943"/>
    </source>
</evidence>
<organism evidence="3 5">
    <name type="scientific">Cupriavidus campinensis</name>
    <dbReference type="NCBI Taxonomy" id="151783"/>
    <lineage>
        <taxon>Bacteria</taxon>
        <taxon>Pseudomonadati</taxon>
        <taxon>Pseudomonadota</taxon>
        <taxon>Betaproteobacteria</taxon>
        <taxon>Burkholderiales</taxon>
        <taxon>Burkholderiaceae</taxon>
        <taxon>Cupriavidus</taxon>
    </lineage>
</organism>
<reference evidence="3" key="2">
    <citation type="journal article" date="2022" name="Microbiol. Resour. Announc.">
        <title>Genome Sequence of Cupriavidus campinensis Strain G5, a Member of a Bacterial Consortium Capable of Polyethylene Degradation.</title>
        <authorList>
            <person name="Schneider B."/>
            <person name="Pfeiffer F."/>
            <person name="Dyall-Smith M."/>
            <person name="Kunte H.J."/>
        </authorList>
    </citation>
    <scope>NUCLEOTIDE SEQUENCE</scope>
    <source>
        <strain evidence="3">G5</strain>
    </source>
</reference>
<evidence type="ECO:0008006" key="6">
    <source>
        <dbReference type="Google" id="ProtNLM"/>
    </source>
</evidence>
<accession>A0AAE9I4R8</accession>
<keyword evidence="4" id="KW-1185">Reference proteome</keyword>
<dbReference type="Gene3D" id="2.60.40.1120">
    <property type="entry name" value="Carboxypeptidase-like, regulatory domain"/>
    <property type="match status" value="1"/>
</dbReference>
<dbReference type="RefSeq" id="WP_144198770.1">
    <property type="nucleotide sequence ID" value="NZ_CP097331.1"/>
</dbReference>
<dbReference type="EMBL" id="VCIZ01000008">
    <property type="protein sequence ID" value="TSP11938.1"/>
    <property type="molecule type" value="Genomic_DNA"/>
</dbReference>
<feature type="signal peptide" evidence="1">
    <location>
        <begin position="1"/>
        <end position="27"/>
    </location>
</feature>
<dbReference type="Proteomes" id="UP000318943">
    <property type="component" value="Unassembled WGS sequence"/>
</dbReference>
<dbReference type="AlphaFoldDB" id="A0AAE9I4R8"/>
<dbReference type="EMBL" id="CP097331">
    <property type="protein sequence ID" value="URF07427.1"/>
    <property type="molecule type" value="Genomic_DNA"/>
</dbReference>
<protein>
    <recommendedName>
        <fullName evidence="6">Carboxypeptidase regulatory-like domain-containing protein</fullName>
    </recommendedName>
</protein>
<proteinExistence type="predicted"/>
<gene>
    <name evidence="2" type="ORF">FGG12_15550</name>
    <name evidence="3" type="ORF">M5D45_19690</name>
</gene>
<reference evidence="3" key="3">
    <citation type="submission" date="2022-05" db="EMBL/GenBank/DDBJ databases">
        <authorList>
            <person name="Kunte H.-J."/>
        </authorList>
    </citation>
    <scope>NUCLEOTIDE SEQUENCE</scope>
    <source>
        <strain evidence="3">G5</strain>
    </source>
</reference>
<dbReference type="GO" id="GO:0030246">
    <property type="term" value="F:carbohydrate binding"/>
    <property type="evidence" value="ECO:0007669"/>
    <property type="project" value="InterPro"/>
</dbReference>
<keyword evidence="1" id="KW-0732">Signal</keyword>
<dbReference type="SUPFAM" id="SSF49452">
    <property type="entry name" value="Starch-binding domain-like"/>
    <property type="match status" value="1"/>
</dbReference>
<name>A0AAE9I4R8_9BURK</name>
<evidence type="ECO:0000313" key="2">
    <source>
        <dbReference type="EMBL" id="TSP11938.1"/>
    </source>
</evidence>
<evidence type="ECO:0000256" key="1">
    <source>
        <dbReference type="SAM" id="SignalP"/>
    </source>
</evidence>
<dbReference type="Proteomes" id="UP001056132">
    <property type="component" value="Chromosome 2"/>
</dbReference>
<reference evidence="2 4" key="1">
    <citation type="submission" date="2019-05" db="EMBL/GenBank/DDBJ databases">
        <title>Whole genome sequence analysis of Cupriavidus campinensis S14E4C strain.</title>
        <authorList>
            <person name="Abbaszade G."/>
            <person name="Szabo A."/>
            <person name="Toumi M."/>
            <person name="Toth E."/>
        </authorList>
    </citation>
    <scope>NUCLEOTIDE SEQUENCE [LARGE SCALE GENOMIC DNA]</scope>
    <source>
        <strain evidence="2 4">S14E4C</strain>
    </source>
</reference>
<evidence type="ECO:0000313" key="5">
    <source>
        <dbReference type="Proteomes" id="UP001056132"/>
    </source>
</evidence>